<dbReference type="PANTHER" id="PTHR11475">
    <property type="entry name" value="OXIDASE/PEROXIDASE"/>
    <property type="match status" value="1"/>
</dbReference>
<dbReference type="OrthoDB" id="6487181at2759"/>
<sequence>MKKVYENVDDIDLFTGGIAEKPVHGGSVGPTFACVLGLQFQKLKKCDRFWFETSDPFVRFTESQLTEIRKISFAKIICENSDSINLIQRQVMDLPDSFLNPRSLCHNLPSIDLNAWKEITSTCEISTSNHVEVGKSMRKSPCVMCVCTKEGSQCSSMRVTNCFTLLTIYSMQEIVNDSVCKVQCAFVLRLAPKVNLNSNSNAFSRRSTNLFV</sequence>
<dbReference type="Gene3D" id="1.10.640.10">
    <property type="entry name" value="Haem peroxidase domain superfamily, animal type"/>
    <property type="match status" value="1"/>
</dbReference>
<dbReference type="InterPro" id="IPR019791">
    <property type="entry name" value="Haem_peroxidase_animal"/>
</dbReference>
<name>A0A443SE04_9ACAR</name>
<dbReference type="VEuPathDB" id="VectorBase:LDEU006309"/>
<dbReference type="STRING" id="299467.A0A443SE04"/>
<dbReference type="GO" id="GO:0004601">
    <property type="term" value="F:peroxidase activity"/>
    <property type="evidence" value="ECO:0007669"/>
    <property type="project" value="UniProtKB-KW"/>
</dbReference>
<gene>
    <name evidence="2" type="ORF">B4U80_08830</name>
</gene>
<dbReference type="PANTHER" id="PTHR11475:SF134">
    <property type="entry name" value="LD42267P"/>
    <property type="match status" value="1"/>
</dbReference>
<keyword evidence="3" id="KW-1185">Reference proteome</keyword>
<dbReference type="Proteomes" id="UP000288716">
    <property type="component" value="Unassembled WGS sequence"/>
</dbReference>
<proteinExistence type="predicted"/>
<dbReference type="GO" id="GO:0006979">
    <property type="term" value="P:response to oxidative stress"/>
    <property type="evidence" value="ECO:0007669"/>
    <property type="project" value="InterPro"/>
</dbReference>
<dbReference type="PROSITE" id="PS50292">
    <property type="entry name" value="PEROXIDASE_3"/>
    <property type="match status" value="1"/>
</dbReference>
<dbReference type="SUPFAM" id="SSF48113">
    <property type="entry name" value="Heme-dependent peroxidases"/>
    <property type="match status" value="1"/>
</dbReference>
<evidence type="ECO:0000256" key="1">
    <source>
        <dbReference type="ARBA" id="ARBA00022559"/>
    </source>
</evidence>
<dbReference type="InterPro" id="IPR010255">
    <property type="entry name" value="Haem_peroxidase_sf"/>
</dbReference>
<dbReference type="InterPro" id="IPR037120">
    <property type="entry name" value="Haem_peroxidase_sf_animal"/>
</dbReference>
<comment type="caution">
    <text evidence="2">The sequence shown here is derived from an EMBL/GenBank/DDBJ whole genome shotgun (WGS) entry which is preliminary data.</text>
</comment>
<dbReference type="Pfam" id="PF03098">
    <property type="entry name" value="An_peroxidase"/>
    <property type="match status" value="1"/>
</dbReference>
<keyword evidence="1" id="KW-0575">Peroxidase</keyword>
<protein>
    <submittedName>
        <fullName evidence="2">Peroxidasin-like protein</fullName>
    </submittedName>
</protein>
<dbReference type="AlphaFoldDB" id="A0A443SE04"/>
<dbReference type="EMBL" id="NCKV01003429">
    <property type="protein sequence ID" value="RWS25731.1"/>
    <property type="molecule type" value="Genomic_DNA"/>
</dbReference>
<evidence type="ECO:0000313" key="3">
    <source>
        <dbReference type="Proteomes" id="UP000288716"/>
    </source>
</evidence>
<keyword evidence="1" id="KW-0560">Oxidoreductase</keyword>
<evidence type="ECO:0000313" key="2">
    <source>
        <dbReference type="EMBL" id="RWS25731.1"/>
    </source>
</evidence>
<accession>A0A443SE04</accession>
<dbReference type="GO" id="GO:0020037">
    <property type="term" value="F:heme binding"/>
    <property type="evidence" value="ECO:0007669"/>
    <property type="project" value="InterPro"/>
</dbReference>
<organism evidence="2 3">
    <name type="scientific">Leptotrombidium deliense</name>
    <dbReference type="NCBI Taxonomy" id="299467"/>
    <lineage>
        <taxon>Eukaryota</taxon>
        <taxon>Metazoa</taxon>
        <taxon>Ecdysozoa</taxon>
        <taxon>Arthropoda</taxon>
        <taxon>Chelicerata</taxon>
        <taxon>Arachnida</taxon>
        <taxon>Acari</taxon>
        <taxon>Acariformes</taxon>
        <taxon>Trombidiformes</taxon>
        <taxon>Prostigmata</taxon>
        <taxon>Anystina</taxon>
        <taxon>Parasitengona</taxon>
        <taxon>Trombiculoidea</taxon>
        <taxon>Trombiculidae</taxon>
        <taxon>Leptotrombidium</taxon>
    </lineage>
</organism>
<reference evidence="2 3" key="1">
    <citation type="journal article" date="2018" name="Gigascience">
        <title>Genomes of trombidid mites reveal novel predicted allergens and laterally-transferred genes associated with secondary metabolism.</title>
        <authorList>
            <person name="Dong X."/>
            <person name="Chaisiri K."/>
            <person name="Xia D."/>
            <person name="Armstrong S.D."/>
            <person name="Fang Y."/>
            <person name="Donnelly M.J."/>
            <person name="Kadowaki T."/>
            <person name="McGarry J.W."/>
            <person name="Darby A.C."/>
            <person name="Makepeace B.L."/>
        </authorList>
    </citation>
    <scope>NUCLEOTIDE SEQUENCE [LARGE SCALE GENOMIC DNA]</scope>
    <source>
        <strain evidence="2">UoL-UT</strain>
    </source>
</reference>